<dbReference type="GO" id="GO:0006310">
    <property type="term" value="P:DNA recombination"/>
    <property type="evidence" value="ECO:0007669"/>
    <property type="project" value="InterPro"/>
</dbReference>
<evidence type="ECO:0000256" key="12">
    <source>
        <dbReference type="HAMAP-Rule" id="MF_00983"/>
    </source>
</evidence>
<keyword evidence="3 12" id="KW-0479">Metal-binding</keyword>
<feature type="domain" description="Helicase ATP-binding" evidence="13">
    <location>
        <begin position="139"/>
        <end position="304"/>
    </location>
</feature>
<evidence type="ECO:0000259" key="14">
    <source>
        <dbReference type="PROSITE" id="PS51194"/>
    </source>
</evidence>
<evidence type="ECO:0000256" key="3">
    <source>
        <dbReference type="ARBA" id="ARBA00022723"/>
    </source>
</evidence>
<comment type="catalytic activity">
    <reaction evidence="11 12">
        <text>ATP + H2O = ADP + phosphate + H(+)</text>
        <dbReference type="Rhea" id="RHEA:13065"/>
        <dbReference type="ChEBI" id="CHEBI:15377"/>
        <dbReference type="ChEBI" id="CHEBI:15378"/>
        <dbReference type="ChEBI" id="CHEBI:30616"/>
        <dbReference type="ChEBI" id="CHEBI:43474"/>
        <dbReference type="ChEBI" id="CHEBI:456216"/>
        <dbReference type="EC" id="5.6.2.4"/>
    </reaction>
</comment>
<keyword evidence="7 12" id="KW-0862">Zinc</keyword>
<dbReference type="InterPro" id="IPR041222">
    <property type="entry name" value="PriA_3primeBD"/>
</dbReference>
<dbReference type="FunFam" id="3.40.50.300:FF:000489">
    <property type="entry name" value="Primosome assembly protein PriA"/>
    <property type="match status" value="1"/>
</dbReference>
<dbReference type="Gene3D" id="3.40.50.300">
    <property type="entry name" value="P-loop containing nucleotide triphosphate hydrolases"/>
    <property type="match status" value="2"/>
</dbReference>
<dbReference type="GO" id="GO:0003677">
    <property type="term" value="F:DNA binding"/>
    <property type="evidence" value="ECO:0007669"/>
    <property type="project" value="UniProtKB-UniRule"/>
</dbReference>
<dbReference type="Pfam" id="PF18074">
    <property type="entry name" value="PriA_C"/>
    <property type="match status" value="1"/>
</dbReference>
<dbReference type="GO" id="GO:0043138">
    <property type="term" value="F:3'-5' DNA helicase activity"/>
    <property type="evidence" value="ECO:0007669"/>
    <property type="project" value="UniProtKB-EC"/>
</dbReference>
<dbReference type="Pfam" id="PF17764">
    <property type="entry name" value="PriA_3primeBD"/>
    <property type="match status" value="1"/>
</dbReference>
<feature type="binding site" evidence="12">
    <location>
        <position position="403"/>
    </location>
    <ligand>
        <name>Zn(2+)</name>
        <dbReference type="ChEBI" id="CHEBI:29105"/>
        <label>1</label>
    </ligand>
</feature>
<keyword evidence="9 12" id="KW-0238">DNA-binding</keyword>
<dbReference type="Pfam" id="PF00271">
    <property type="entry name" value="Helicase_C"/>
    <property type="match status" value="1"/>
</dbReference>
<dbReference type="GO" id="GO:0005524">
    <property type="term" value="F:ATP binding"/>
    <property type="evidence" value="ECO:0007669"/>
    <property type="project" value="UniProtKB-UniRule"/>
</dbReference>
<evidence type="ECO:0000256" key="8">
    <source>
        <dbReference type="ARBA" id="ARBA00022840"/>
    </source>
</evidence>
<gene>
    <name evidence="12 15" type="primary">priA</name>
    <name evidence="15" type="ORF">EVA99_00345</name>
</gene>
<dbReference type="PROSITE" id="PS51194">
    <property type="entry name" value="HELICASE_CTER"/>
    <property type="match status" value="1"/>
</dbReference>
<dbReference type="InterPro" id="IPR011545">
    <property type="entry name" value="DEAD/DEAH_box_helicase_dom"/>
</dbReference>
<keyword evidence="4 12" id="KW-0547">Nucleotide-binding</keyword>
<evidence type="ECO:0000256" key="7">
    <source>
        <dbReference type="ARBA" id="ARBA00022833"/>
    </source>
</evidence>
<feature type="binding site" evidence="12">
    <location>
        <position position="363"/>
    </location>
    <ligand>
        <name>Zn(2+)</name>
        <dbReference type="ChEBI" id="CHEBI:29105"/>
        <label>1</label>
    </ligand>
</feature>
<dbReference type="GO" id="GO:0008270">
    <property type="term" value="F:zinc ion binding"/>
    <property type="evidence" value="ECO:0007669"/>
    <property type="project" value="UniProtKB-UniRule"/>
</dbReference>
<dbReference type="PANTHER" id="PTHR30580">
    <property type="entry name" value="PRIMOSOMAL PROTEIN N"/>
    <property type="match status" value="1"/>
</dbReference>
<comment type="function">
    <text evidence="12">Initiates the restart of stalled replication forks, which reloads the replicative helicase on sites other than the origin of replication. Recognizes and binds to abandoned replication forks and remodels them to uncover a helicase loading site. Promotes assembly of the primosome at these replication forks.</text>
</comment>
<dbReference type="PROSITE" id="PS51192">
    <property type="entry name" value="HELICASE_ATP_BIND_1"/>
    <property type="match status" value="1"/>
</dbReference>
<dbReference type="InterPro" id="IPR041236">
    <property type="entry name" value="PriA_C"/>
</dbReference>
<dbReference type="EMBL" id="SHBL01000002">
    <property type="protein sequence ID" value="RZO24853.1"/>
    <property type="molecule type" value="Genomic_DNA"/>
</dbReference>
<evidence type="ECO:0000313" key="15">
    <source>
        <dbReference type="EMBL" id="RZO24853.1"/>
    </source>
</evidence>
<evidence type="ECO:0000256" key="2">
    <source>
        <dbReference type="ARBA" id="ARBA00022705"/>
    </source>
</evidence>
<feature type="domain" description="Helicase C-terminal" evidence="14">
    <location>
        <begin position="398"/>
        <end position="552"/>
    </location>
</feature>
<keyword evidence="1 12" id="KW-0639">Primosome</keyword>
<feature type="binding site" evidence="12">
    <location>
        <position position="375"/>
    </location>
    <ligand>
        <name>Zn(2+)</name>
        <dbReference type="ChEBI" id="CHEBI:29105"/>
        <label>2</label>
    </ligand>
</feature>
<evidence type="ECO:0000313" key="16">
    <source>
        <dbReference type="Proteomes" id="UP000320146"/>
    </source>
</evidence>
<proteinExistence type="inferred from homology"/>
<feature type="binding site" evidence="12">
    <location>
        <position position="393"/>
    </location>
    <ligand>
        <name>Zn(2+)</name>
        <dbReference type="ChEBI" id="CHEBI:29105"/>
        <label>2</label>
    </ligand>
</feature>
<comment type="caution">
    <text evidence="15">The sequence shown here is derived from an EMBL/GenBank/DDBJ whole genome shotgun (WGS) entry which is preliminary data.</text>
</comment>
<dbReference type="InterPro" id="IPR001650">
    <property type="entry name" value="Helicase_C-like"/>
</dbReference>
<comment type="cofactor">
    <cofactor evidence="12">
        <name>Zn(2+)</name>
        <dbReference type="ChEBI" id="CHEBI:29105"/>
    </cofactor>
    <text evidence="12">Binds 2 zinc ions per subunit.</text>
</comment>
<reference evidence="15 16" key="1">
    <citation type="submission" date="2019-02" db="EMBL/GenBank/DDBJ databases">
        <title>Prokaryotic population dynamics and viral predation in marine succession experiment using metagenomics: the confinement effect.</title>
        <authorList>
            <person name="Haro-Moreno J.M."/>
            <person name="Rodriguez-Valera F."/>
            <person name="Lopez-Perez M."/>
        </authorList>
    </citation>
    <scope>NUCLEOTIDE SEQUENCE [LARGE SCALE GENOMIC DNA]</scope>
    <source>
        <strain evidence="15">MED-G166</strain>
    </source>
</reference>
<feature type="binding site" evidence="12">
    <location>
        <position position="366"/>
    </location>
    <ligand>
        <name>Zn(2+)</name>
        <dbReference type="ChEBI" id="CHEBI:29105"/>
        <label>1</label>
    </ligand>
</feature>
<evidence type="ECO:0000259" key="13">
    <source>
        <dbReference type="PROSITE" id="PS51192"/>
    </source>
</evidence>
<dbReference type="InterPro" id="IPR027417">
    <property type="entry name" value="P-loop_NTPase"/>
</dbReference>
<evidence type="ECO:0000256" key="4">
    <source>
        <dbReference type="ARBA" id="ARBA00022741"/>
    </source>
</evidence>
<organism evidence="15 16">
    <name type="scientific">SAR86 cluster bacterium</name>
    <dbReference type="NCBI Taxonomy" id="2030880"/>
    <lineage>
        <taxon>Bacteria</taxon>
        <taxon>Pseudomonadati</taxon>
        <taxon>Pseudomonadota</taxon>
        <taxon>Gammaproteobacteria</taxon>
        <taxon>SAR86 cluster</taxon>
    </lineage>
</organism>
<comment type="subunit">
    <text evidence="12">Component of the replication restart primosome.</text>
</comment>
<dbReference type="Pfam" id="PF00270">
    <property type="entry name" value="DEAD"/>
    <property type="match status" value="1"/>
</dbReference>
<comment type="similarity">
    <text evidence="12">Belongs to the helicase family. PriA subfamily.</text>
</comment>
<keyword evidence="8 12" id="KW-0067">ATP-binding</keyword>
<evidence type="ECO:0000256" key="1">
    <source>
        <dbReference type="ARBA" id="ARBA00022515"/>
    </source>
</evidence>
<dbReference type="Gene3D" id="3.40.1440.60">
    <property type="entry name" value="PriA, 3(prime) DNA-binding domain"/>
    <property type="match status" value="1"/>
</dbReference>
<feature type="binding site" evidence="12">
    <location>
        <position position="390"/>
    </location>
    <ligand>
        <name>Zn(2+)</name>
        <dbReference type="ChEBI" id="CHEBI:29105"/>
        <label>2</label>
    </ligand>
</feature>
<dbReference type="Proteomes" id="UP000320146">
    <property type="component" value="Unassembled WGS sequence"/>
</dbReference>
<evidence type="ECO:0000256" key="9">
    <source>
        <dbReference type="ARBA" id="ARBA00023125"/>
    </source>
</evidence>
<dbReference type="GO" id="GO:0016887">
    <property type="term" value="F:ATP hydrolysis activity"/>
    <property type="evidence" value="ECO:0007669"/>
    <property type="project" value="RHEA"/>
</dbReference>
<dbReference type="GO" id="GO:0006269">
    <property type="term" value="P:DNA replication, synthesis of primer"/>
    <property type="evidence" value="ECO:0007669"/>
    <property type="project" value="UniProtKB-KW"/>
</dbReference>
<dbReference type="EC" id="5.6.2.4" evidence="12"/>
<dbReference type="InterPro" id="IPR042115">
    <property type="entry name" value="PriA_3primeBD_sf"/>
</dbReference>
<dbReference type="SMART" id="SM00490">
    <property type="entry name" value="HELICc"/>
    <property type="match status" value="1"/>
</dbReference>
<dbReference type="NCBIfam" id="TIGR00595">
    <property type="entry name" value="priA"/>
    <property type="match status" value="1"/>
</dbReference>
<evidence type="ECO:0000256" key="10">
    <source>
        <dbReference type="ARBA" id="ARBA00023235"/>
    </source>
</evidence>
<dbReference type="GO" id="GO:0006302">
    <property type="term" value="P:double-strand break repair"/>
    <property type="evidence" value="ECO:0007669"/>
    <property type="project" value="InterPro"/>
</dbReference>
<comment type="catalytic activity">
    <reaction evidence="12">
        <text>Couples ATP hydrolysis with the unwinding of duplex DNA by translocating in the 3'-5' direction.</text>
        <dbReference type="EC" id="5.6.2.4"/>
    </reaction>
</comment>
<keyword evidence="10 12" id="KW-0413">Isomerase</keyword>
<dbReference type="PANTHER" id="PTHR30580:SF0">
    <property type="entry name" value="PRIMOSOMAL PROTEIN N"/>
    <property type="match status" value="1"/>
</dbReference>
<name>A0A520MUF1_9GAMM</name>
<dbReference type="HAMAP" id="MF_00983">
    <property type="entry name" value="PriA"/>
    <property type="match status" value="1"/>
</dbReference>
<comment type="caution">
    <text evidence="12">Lacks conserved residue(s) required for the propagation of feature annotation.</text>
</comment>
<dbReference type="SUPFAM" id="SSF52540">
    <property type="entry name" value="P-loop containing nucleoside triphosphate hydrolases"/>
    <property type="match status" value="1"/>
</dbReference>
<keyword evidence="2 12" id="KW-0235">DNA replication</keyword>
<dbReference type="InterPro" id="IPR014001">
    <property type="entry name" value="Helicase_ATP-bd"/>
</dbReference>
<protein>
    <recommendedName>
        <fullName evidence="12">Replication restart protein PriA</fullName>
    </recommendedName>
    <alternativeName>
        <fullName evidence="12">ATP-dependent DNA helicase PriA</fullName>
        <ecNumber evidence="12">5.6.2.4</ecNumber>
    </alternativeName>
    <alternativeName>
        <fullName evidence="12">DNA 3'-5' helicase PriA</fullName>
    </alternativeName>
</protein>
<evidence type="ECO:0000256" key="6">
    <source>
        <dbReference type="ARBA" id="ARBA00022806"/>
    </source>
</evidence>
<keyword evidence="5 12" id="KW-0378">Hydrolase</keyword>
<dbReference type="InterPro" id="IPR005259">
    <property type="entry name" value="PriA"/>
</dbReference>
<dbReference type="SMART" id="SM00487">
    <property type="entry name" value="DEXDc"/>
    <property type="match status" value="1"/>
</dbReference>
<keyword evidence="6 12" id="KW-0347">Helicase</keyword>
<dbReference type="GO" id="GO:1990077">
    <property type="term" value="C:primosome complex"/>
    <property type="evidence" value="ECO:0007669"/>
    <property type="project" value="UniProtKB-UniRule"/>
</dbReference>
<dbReference type="AlphaFoldDB" id="A0A520MUF1"/>
<evidence type="ECO:0000256" key="11">
    <source>
        <dbReference type="ARBA" id="ARBA00048988"/>
    </source>
</evidence>
<sequence length="654" mass="73660">MNFVQVAIPSPLRQTFTYINNSGSDLLGKRVLVEFGRRKLVGIVTDNTDIADGKYKLKNIIEVLDETPLFSTEAIKKIIYISEHYMHPLGVVIESFIPTFLRKAKYQRDLDKYLQVAQGLTSATNLHKLTKDQVNCLDLIKSKPNGEILFSGITSSGKTEVYKHYINSLINKGKSALVLVPEIFLTPQIFHDFQSSFGDKVFLYHSGLTPIQRIKVWLAAQDKSPKIIIGTRSSVFLPIRNLGGIVFDEEHDQSYKQQESFRYEAKEIAKILYKDTARIIYASATPSLINIKKANDGDLEKCSLTKRISDTPMPIITIHDVNKKPTSSGISNFLIEKIIANETAGHQTLILLNRRGYAPVFMCNSCGWIAKSKCCDTSLVLHQNVKRLKCHRCESVWGIPNVCPECGSSDFTHKGIGTQQVEEVLSEKLPNSNIVRIDRDTVSGKGRREESFAIFQDPSPKIFIGTQLLAKGHDFKNVSLVIVLNLDFGLFGADIHMQEQTAQLIVQVAGRAGRSGMENNVFLQTRVADHPLFSLIKTGNYQEIAQELLEERKKLDLAPFINLVYLKAEDSNQAKLRKFLIESKKSLSQEDLEVYGPFEGPITKVGYKHRMFCIIQSSKKDRMLKVLAQFAMESGTKRKEISNWVLDIDPINAI</sequence>
<dbReference type="GO" id="GO:0006270">
    <property type="term" value="P:DNA replication initiation"/>
    <property type="evidence" value="ECO:0007669"/>
    <property type="project" value="TreeGrafter"/>
</dbReference>
<evidence type="ECO:0000256" key="5">
    <source>
        <dbReference type="ARBA" id="ARBA00022801"/>
    </source>
</evidence>
<accession>A0A520MUF1</accession>
<feature type="binding site" evidence="12">
    <location>
        <position position="406"/>
    </location>
    <ligand>
        <name>Zn(2+)</name>
        <dbReference type="ChEBI" id="CHEBI:29105"/>
        <label>1</label>
    </ligand>
</feature>